<evidence type="ECO:0000313" key="10">
    <source>
        <dbReference type="EMBL" id="MER5170314.1"/>
    </source>
</evidence>
<dbReference type="InterPro" id="IPR003043">
    <property type="entry name" value="Uropor_MeTrfase_CS"/>
</dbReference>
<evidence type="ECO:0000313" key="11">
    <source>
        <dbReference type="Proteomes" id="UP001438953"/>
    </source>
</evidence>
<comment type="caution">
    <text evidence="10">The sequence shown here is derived from an EMBL/GenBank/DDBJ whole genome shotgun (WGS) entry which is preliminary data.</text>
</comment>
<evidence type="ECO:0000259" key="9">
    <source>
        <dbReference type="Pfam" id="PF00590"/>
    </source>
</evidence>
<dbReference type="InterPro" id="IPR014777">
    <property type="entry name" value="4pyrrole_Mease_sub1"/>
</dbReference>
<dbReference type="PANTHER" id="PTHR45790">
    <property type="entry name" value="SIROHEME SYNTHASE-RELATED"/>
    <property type="match status" value="1"/>
</dbReference>
<evidence type="ECO:0000256" key="1">
    <source>
        <dbReference type="ARBA" id="ARBA00005879"/>
    </source>
</evidence>
<dbReference type="RefSeq" id="WP_350934172.1">
    <property type="nucleotide sequence ID" value="NZ_JAYWLC010000001.1"/>
</dbReference>
<dbReference type="EMBL" id="JAYWLC010000001">
    <property type="protein sequence ID" value="MER5170314.1"/>
    <property type="molecule type" value="Genomic_DNA"/>
</dbReference>
<evidence type="ECO:0000256" key="2">
    <source>
        <dbReference type="ARBA" id="ARBA00012162"/>
    </source>
</evidence>
<evidence type="ECO:0000256" key="3">
    <source>
        <dbReference type="ARBA" id="ARBA00022603"/>
    </source>
</evidence>
<protein>
    <recommendedName>
        <fullName evidence="2">uroporphyrinogen-III C-methyltransferase</fullName>
        <ecNumber evidence="2">2.1.1.107</ecNumber>
    </recommendedName>
</protein>
<sequence>MSQSQIAKDTSLVTFAGAGPGSADHVTLAVARALESADIVLHDALVGPEVLDLIGAQATRIRTGKQGFGPSMAQDEISALIVDFALQGRRVLRLKSGDASVFGRLNEEIAALEAHGIGFRVLPGVTSASAASAAIGQSLTERGRNSELRILTGHDTDGYTDSDWARLAAPGTVAAFYMGKKASRFIQGRLMMHGAAPSTPVTLVENVSQPDQRIWAANLATLPDQASLCQGPTVILFGLAPRAAVATLSLTDLHQPDHTALEVHAREEAF</sequence>
<dbReference type="Pfam" id="PF00590">
    <property type="entry name" value="TP_methylase"/>
    <property type="match status" value="1"/>
</dbReference>
<dbReference type="GO" id="GO:0032259">
    <property type="term" value="P:methylation"/>
    <property type="evidence" value="ECO:0007669"/>
    <property type="project" value="UniProtKB-KW"/>
</dbReference>
<feature type="domain" description="Tetrapyrrole methylase" evidence="9">
    <location>
        <begin position="13"/>
        <end position="222"/>
    </location>
</feature>
<dbReference type="InterPro" id="IPR050161">
    <property type="entry name" value="Siro_Cobalamin_biosynth"/>
</dbReference>
<keyword evidence="11" id="KW-1185">Reference proteome</keyword>
<gene>
    <name evidence="10" type="primary">cobA</name>
    <name evidence="10" type="ORF">VSX56_00880</name>
</gene>
<dbReference type="NCBIfam" id="NF004790">
    <property type="entry name" value="PRK06136.1"/>
    <property type="match status" value="1"/>
</dbReference>
<keyword evidence="3 8" id="KW-0489">Methyltransferase</keyword>
<evidence type="ECO:0000256" key="5">
    <source>
        <dbReference type="ARBA" id="ARBA00022691"/>
    </source>
</evidence>
<accession>A0ABV1SBN9</accession>
<evidence type="ECO:0000256" key="8">
    <source>
        <dbReference type="RuleBase" id="RU003960"/>
    </source>
</evidence>
<dbReference type="InterPro" id="IPR000878">
    <property type="entry name" value="4pyrrol_Mease"/>
</dbReference>
<dbReference type="PROSITE" id="PS00840">
    <property type="entry name" value="SUMT_2"/>
    <property type="match status" value="1"/>
</dbReference>
<keyword evidence="6" id="KW-0627">Porphyrin biosynthesis</keyword>
<dbReference type="InterPro" id="IPR014776">
    <property type="entry name" value="4pyrrole_Mease_sub2"/>
</dbReference>
<dbReference type="Gene3D" id="3.40.1010.10">
    <property type="entry name" value="Cobalt-precorrin-4 Transmethylase, Domain 1"/>
    <property type="match status" value="1"/>
</dbReference>
<dbReference type="NCBIfam" id="TIGR01469">
    <property type="entry name" value="cobA_cysG_Cterm"/>
    <property type="match status" value="1"/>
</dbReference>
<dbReference type="SUPFAM" id="SSF53790">
    <property type="entry name" value="Tetrapyrrole methylase"/>
    <property type="match status" value="1"/>
</dbReference>
<keyword evidence="5" id="KW-0949">S-adenosyl-L-methionine</keyword>
<comment type="similarity">
    <text evidence="1 8">Belongs to the precorrin methyltransferase family.</text>
</comment>
<comment type="pathway">
    <text evidence="7">Porphyrin-containing compound metabolism; siroheme biosynthesis; precorrin-2 from uroporphyrinogen III: step 1/1.</text>
</comment>
<reference evidence="10 11" key="1">
    <citation type="submission" date="2024-06" db="EMBL/GenBank/DDBJ databases">
        <title>Thioclava kandeliae sp. nov. from a rhizosphere soil sample of Kandelia candel in a mangrove.</title>
        <authorList>
            <person name="Mu T."/>
        </authorList>
    </citation>
    <scope>NUCLEOTIDE SEQUENCE [LARGE SCALE GENOMIC DNA]</scope>
    <source>
        <strain evidence="10 11">CPCC 100088</strain>
    </source>
</reference>
<organism evidence="10 11">
    <name type="scientific">Thioclava kandeliae</name>
    <dbReference type="NCBI Taxonomy" id="3070818"/>
    <lineage>
        <taxon>Bacteria</taxon>
        <taxon>Pseudomonadati</taxon>
        <taxon>Pseudomonadota</taxon>
        <taxon>Alphaproteobacteria</taxon>
        <taxon>Rhodobacterales</taxon>
        <taxon>Paracoccaceae</taxon>
        <taxon>Thioclava</taxon>
    </lineage>
</organism>
<evidence type="ECO:0000256" key="4">
    <source>
        <dbReference type="ARBA" id="ARBA00022679"/>
    </source>
</evidence>
<evidence type="ECO:0000256" key="6">
    <source>
        <dbReference type="ARBA" id="ARBA00023244"/>
    </source>
</evidence>
<name>A0ABV1SBN9_9RHOB</name>
<evidence type="ECO:0000256" key="7">
    <source>
        <dbReference type="ARBA" id="ARBA00025705"/>
    </source>
</evidence>
<dbReference type="CDD" id="cd11642">
    <property type="entry name" value="SUMT"/>
    <property type="match status" value="1"/>
</dbReference>
<dbReference type="InterPro" id="IPR006366">
    <property type="entry name" value="CobA/CysG_C"/>
</dbReference>
<dbReference type="PANTHER" id="PTHR45790:SF3">
    <property type="entry name" value="S-ADENOSYL-L-METHIONINE-DEPENDENT UROPORPHYRINOGEN III METHYLTRANSFERASE, CHLOROPLASTIC"/>
    <property type="match status" value="1"/>
</dbReference>
<proteinExistence type="inferred from homology"/>
<dbReference type="EC" id="2.1.1.107" evidence="2"/>
<keyword evidence="4 8" id="KW-0808">Transferase</keyword>
<dbReference type="InterPro" id="IPR035996">
    <property type="entry name" value="4pyrrol_Methylase_sf"/>
</dbReference>
<dbReference type="Proteomes" id="UP001438953">
    <property type="component" value="Unassembled WGS sequence"/>
</dbReference>
<dbReference type="Gene3D" id="3.30.950.10">
    <property type="entry name" value="Methyltransferase, Cobalt-precorrin-4 Transmethylase, Domain 2"/>
    <property type="match status" value="1"/>
</dbReference>
<dbReference type="GO" id="GO:0004851">
    <property type="term" value="F:uroporphyrin-III C-methyltransferase activity"/>
    <property type="evidence" value="ECO:0007669"/>
    <property type="project" value="UniProtKB-EC"/>
</dbReference>